<dbReference type="PROSITE" id="PS51272">
    <property type="entry name" value="SLH"/>
    <property type="match status" value="1"/>
</dbReference>
<dbReference type="OrthoDB" id="185675at2"/>
<dbReference type="RefSeq" id="WP_131012203.1">
    <property type="nucleotide sequence ID" value="NZ_SIRE01000004.1"/>
</dbReference>
<dbReference type="EMBL" id="SIRE01000004">
    <property type="protein sequence ID" value="TBL80602.1"/>
    <property type="molecule type" value="Genomic_DNA"/>
</dbReference>
<feature type="chain" id="PRO_5020919346" evidence="2">
    <location>
        <begin position="32"/>
        <end position="249"/>
    </location>
</feature>
<name>A0A4V2J4N7_9BACL</name>
<organism evidence="4 5">
    <name type="scientific">Paenibacillus thalictri</name>
    <dbReference type="NCBI Taxonomy" id="2527873"/>
    <lineage>
        <taxon>Bacteria</taxon>
        <taxon>Bacillati</taxon>
        <taxon>Bacillota</taxon>
        <taxon>Bacilli</taxon>
        <taxon>Bacillales</taxon>
        <taxon>Paenibacillaceae</taxon>
        <taxon>Paenibacillus</taxon>
    </lineage>
</organism>
<dbReference type="AlphaFoldDB" id="A0A4V2J4N7"/>
<protein>
    <submittedName>
        <fullName evidence="4">S-layer homology domain-containing protein</fullName>
    </submittedName>
</protein>
<evidence type="ECO:0000259" key="3">
    <source>
        <dbReference type="PROSITE" id="PS51272"/>
    </source>
</evidence>
<gene>
    <name evidence="4" type="ORF">EYB31_05070</name>
</gene>
<evidence type="ECO:0000256" key="2">
    <source>
        <dbReference type="SAM" id="SignalP"/>
    </source>
</evidence>
<dbReference type="InterPro" id="IPR001119">
    <property type="entry name" value="SLH_dom"/>
</dbReference>
<dbReference type="Proteomes" id="UP000293142">
    <property type="component" value="Unassembled WGS sequence"/>
</dbReference>
<feature type="signal peptide" evidence="2">
    <location>
        <begin position="1"/>
        <end position="31"/>
    </location>
</feature>
<keyword evidence="5" id="KW-1185">Reference proteome</keyword>
<reference evidence="4 5" key="1">
    <citation type="submission" date="2019-02" db="EMBL/GenBank/DDBJ databases">
        <title>Paenibacillus sp. nov., isolated from surface-sterilized tissue of Thalictrum simplex L.</title>
        <authorList>
            <person name="Tuo L."/>
        </authorList>
    </citation>
    <scope>NUCLEOTIDE SEQUENCE [LARGE SCALE GENOMIC DNA]</scope>
    <source>
        <strain evidence="4 5">N2SHLJ1</strain>
    </source>
</reference>
<accession>A0A4V2J4N7</accession>
<proteinExistence type="predicted"/>
<evidence type="ECO:0000256" key="1">
    <source>
        <dbReference type="SAM" id="MobiDB-lite"/>
    </source>
</evidence>
<feature type="domain" description="SLH" evidence="3">
    <location>
        <begin position="39"/>
        <end position="102"/>
    </location>
</feature>
<evidence type="ECO:0000313" key="4">
    <source>
        <dbReference type="EMBL" id="TBL80602.1"/>
    </source>
</evidence>
<comment type="caution">
    <text evidence="4">The sequence shown here is derived from an EMBL/GenBank/DDBJ whole genome shotgun (WGS) entry which is preliminary data.</text>
</comment>
<evidence type="ECO:0000313" key="5">
    <source>
        <dbReference type="Proteomes" id="UP000293142"/>
    </source>
</evidence>
<keyword evidence="2" id="KW-0732">Signal</keyword>
<feature type="region of interest" description="Disordered" evidence="1">
    <location>
        <begin position="162"/>
        <end position="185"/>
    </location>
</feature>
<sequence length="249" mass="26791">MNNGVPQWYLKLAGTLLLLFALLTATRTVFADPLDSPQTGDVTYNDTKGHWAERDIAEAAAAGYVSGYADGSFGPDRAAARADFMVMLARALRIPAIPTVEDELWFEPYIQSFSDLGIDVRSDTDESLVYWESGITRGEAARWCVELVHMAERAAVIREGDQADAREAAQAGGNEFRPTHANAGPQAQTGLEVDLSLLQEAARLGIMETDGAVSGLSAESLLSRAQAVIVINRLLKLPSLAKARSAIAQ</sequence>
<dbReference type="Pfam" id="PF00395">
    <property type="entry name" value="SLH"/>
    <property type="match status" value="1"/>
</dbReference>